<sequence>GVAIGEAALATGIVTYDTQRSAQIIAEEEASVSGAVSRLNSKGSSALQPTQDWINSDTAKYYSDILKNGGRVDPIETLNNNGTNYILDGHHRYIGGEMAGVDVPTVQMGQGGLRGTTWDQIDVK</sequence>
<dbReference type="InterPro" id="IPR036086">
    <property type="entry name" value="ParB/Sulfiredoxin_sf"/>
</dbReference>
<evidence type="ECO:0000313" key="2">
    <source>
        <dbReference type="Proteomes" id="UP000230251"/>
    </source>
</evidence>
<gene>
    <name evidence="1" type="ORF">CO057_01635</name>
</gene>
<proteinExistence type="predicted"/>
<name>A0A2M8EPK8_9BACT</name>
<evidence type="ECO:0000313" key="1">
    <source>
        <dbReference type="EMBL" id="PJC24662.1"/>
    </source>
</evidence>
<protein>
    <recommendedName>
        <fullName evidence="3">ParB/Sulfiredoxin domain-containing protein</fullName>
    </recommendedName>
</protein>
<evidence type="ECO:0008006" key="3">
    <source>
        <dbReference type="Google" id="ProtNLM"/>
    </source>
</evidence>
<reference evidence="2" key="1">
    <citation type="submission" date="2017-09" db="EMBL/GenBank/DDBJ databases">
        <title>Depth-based differentiation of microbial function through sediment-hosted aquifers and enrichment of novel symbionts in the deep terrestrial subsurface.</title>
        <authorList>
            <person name="Probst A.J."/>
            <person name="Ladd B."/>
            <person name="Jarett J.K."/>
            <person name="Geller-Mcgrath D.E."/>
            <person name="Sieber C.M.K."/>
            <person name="Emerson J.B."/>
            <person name="Anantharaman K."/>
            <person name="Thomas B.C."/>
            <person name="Malmstrom R."/>
            <person name="Stieglmeier M."/>
            <person name="Klingl A."/>
            <person name="Woyke T."/>
            <person name="Ryan C.M."/>
            <person name="Banfield J.F."/>
        </authorList>
    </citation>
    <scope>NUCLEOTIDE SEQUENCE [LARGE SCALE GENOMIC DNA]</scope>
</reference>
<dbReference type="Proteomes" id="UP000230251">
    <property type="component" value="Unassembled WGS sequence"/>
</dbReference>
<organism evidence="1 2">
    <name type="scientific">Candidatus Uhrbacteria bacterium CG_4_9_14_0_2_um_filter_41_50</name>
    <dbReference type="NCBI Taxonomy" id="1975031"/>
    <lineage>
        <taxon>Bacteria</taxon>
        <taxon>Candidatus Uhriibacteriota</taxon>
    </lineage>
</organism>
<feature type="non-terminal residue" evidence="1">
    <location>
        <position position="1"/>
    </location>
</feature>
<accession>A0A2M8EPK8</accession>
<dbReference type="AlphaFoldDB" id="A0A2M8EPK8"/>
<comment type="caution">
    <text evidence="1">The sequence shown here is derived from an EMBL/GenBank/DDBJ whole genome shotgun (WGS) entry which is preliminary data.</text>
</comment>
<dbReference type="SUPFAM" id="SSF110849">
    <property type="entry name" value="ParB/Sulfiredoxin"/>
    <property type="match status" value="1"/>
</dbReference>
<dbReference type="EMBL" id="PFSI01000025">
    <property type="protein sequence ID" value="PJC24662.1"/>
    <property type="molecule type" value="Genomic_DNA"/>
</dbReference>